<reference evidence="6" key="1">
    <citation type="submission" date="2021-08" db="EMBL/GenBank/DDBJ databases">
        <title>Hoeflea bacterium WL0058 sp. nov., isolated from the sediment.</title>
        <authorList>
            <person name="Wang L."/>
            <person name="Zhang D."/>
        </authorList>
    </citation>
    <scope>NUCLEOTIDE SEQUENCE</scope>
    <source>
        <strain evidence="6">WL0058</strain>
    </source>
</reference>
<keyword evidence="1 3" id="KW-0560">Oxidoreductase</keyword>
<dbReference type="PANTHER" id="PTHR43333">
    <property type="entry name" value="2-HACID_DH_C DOMAIN-CONTAINING PROTEIN"/>
    <property type="match status" value="1"/>
</dbReference>
<dbReference type="Pfam" id="PF02826">
    <property type="entry name" value="2-Hacid_dh_C"/>
    <property type="match status" value="1"/>
</dbReference>
<dbReference type="AlphaFoldDB" id="A0AAE2ZJ88"/>
<evidence type="ECO:0000256" key="1">
    <source>
        <dbReference type="ARBA" id="ARBA00023002"/>
    </source>
</evidence>
<protein>
    <submittedName>
        <fullName evidence="6">D-2-hydroxyacid dehydrogenase</fullName>
    </submittedName>
</protein>
<sequence length="327" mass="34959">MGSGRFATPVRVVSHPFFAKAVINGRLSQIDGVDVVPVDERSELASAIKDAQVLIMPGGGFFFDGELAALLREHAPELRWIQLTSAGYDGPERNGVPDGVVVTNNGGALGAPVAEHAVTLLLALARRLPEFWQNQSKQLWIRKTETPVASLEGRTIAVIGFGSIGREVALRARTFGMRVLGVRRTPTPDALADEMFAMADMERALGQADAVVISLPLNDDTRNVFDSRTLAACKPGAWIVNVGRGALVDTHALVDALHSGHIGGAGLDVVEPEPVPSDHPLWSAPNVLITPHIAGSGSDASYQRVADTIEINMKRYLVGEPLQHQVI</sequence>
<evidence type="ECO:0000259" key="4">
    <source>
        <dbReference type="Pfam" id="PF00389"/>
    </source>
</evidence>
<dbReference type="GO" id="GO:0051287">
    <property type="term" value="F:NAD binding"/>
    <property type="evidence" value="ECO:0007669"/>
    <property type="project" value="InterPro"/>
</dbReference>
<name>A0AAE2ZJ88_9HYPH</name>
<evidence type="ECO:0000313" key="6">
    <source>
        <dbReference type="EMBL" id="MBW8637241.1"/>
    </source>
</evidence>
<dbReference type="RefSeq" id="WP_220227965.1">
    <property type="nucleotide sequence ID" value="NZ_JAICBX010000002.1"/>
</dbReference>
<dbReference type="InterPro" id="IPR029753">
    <property type="entry name" value="D-isomer_DH_CS"/>
</dbReference>
<dbReference type="InterPro" id="IPR036291">
    <property type="entry name" value="NAD(P)-bd_dom_sf"/>
</dbReference>
<keyword evidence="7" id="KW-1185">Reference proteome</keyword>
<evidence type="ECO:0000259" key="5">
    <source>
        <dbReference type="Pfam" id="PF02826"/>
    </source>
</evidence>
<comment type="similarity">
    <text evidence="3">Belongs to the D-isomer specific 2-hydroxyacid dehydrogenase family.</text>
</comment>
<dbReference type="SUPFAM" id="SSF51735">
    <property type="entry name" value="NAD(P)-binding Rossmann-fold domains"/>
    <property type="match status" value="1"/>
</dbReference>
<dbReference type="SUPFAM" id="SSF52283">
    <property type="entry name" value="Formate/glycerate dehydrogenase catalytic domain-like"/>
    <property type="match status" value="1"/>
</dbReference>
<dbReference type="PANTHER" id="PTHR43333:SF1">
    <property type="entry name" value="D-ISOMER SPECIFIC 2-HYDROXYACID DEHYDROGENASE NAD-BINDING DOMAIN-CONTAINING PROTEIN"/>
    <property type="match status" value="1"/>
</dbReference>
<dbReference type="EMBL" id="JAICBX010000002">
    <property type="protein sequence ID" value="MBW8637241.1"/>
    <property type="molecule type" value="Genomic_DNA"/>
</dbReference>
<accession>A0AAE2ZJ88</accession>
<dbReference type="Pfam" id="PF00389">
    <property type="entry name" value="2-Hacid_dh"/>
    <property type="match status" value="1"/>
</dbReference>
<dbReference type="CDD" id="cd05300">
    <property type="entry name" value="2-Hacid_dh_1"/>
    <property type="match status" value="1"/>
</dbReference>
<dbReference type="InterPro" id="IPR006140">
    <property type="entry name" value="D-isomer_DH_NAD-bd"/>
</dbReference>
<evidence type="ECO:0000256" key="3">
    <source>
        <dbReference type="RuleBase" id="RU003719"/>
    </source>
</evidence>
<dbReference type="PROSITE" id="PS00671">
    <property type="entry name" value="D_2_HYDROXYACID_DH_3"/>
    <property type="match status" value="1"/>
</dbReference>
<dbReference type="GO" id="GO:0016616">
    <property type="term" value="F:oxidoreductase activity, acting on the CH-OH group of donors, NAD or NADP as acceptor"/>
    <property type="evidence" value="ECO:0007669"/>
    <property type="project" value="InterPro"/>
</dbReference>
<proteinExistence type="inferred from homology"/>
<dbReference type="Gene3D" id="3.40.50.720">
    <property type="entry name" value="NAD(P)-binding Rossmann-like Domain"/>
    <property type="match status" value="2"/>
</dbReference>
<feature type="domain" description="D-isomer specific 2-hydroxyacid dehydrogenase NAD-binding" evidence="5">
    <location>
        <begin position="119"/>
        <end position="294"/>
    </location>
</feature>
<evidence type="ECO:0000256" key="2">
    <source>
        <dbReference type="ARBA" id="ARBA00023027"/>
    </source>
</evidence>
<feature type="domain" description="D-isomer specific 2-hydroxyacid dehydrogenase catalytic" evidence="4">
    <location>
        <begin position="33"/>
        <end position="326"/>
    </location>
</feature>
<dbReference type="Proteomes" id="UP001196509">
    <property type="component" value="Unassembled WGS sequence"/>
</dbReference>
<gene>
    <name evidence="6" type="ORF">K1W69_08580</name>
</gene>
<comment type="caution">
    <text evidence="6">The sequence shown here is derived from an EMBL/GenBank/DDBJ whole genome shotgun (WGS) entry which is preliminary data.</text>
</comment>
<keyword evidence="2" id="KW-0520">NAD</keyword>
<evidence type="ECO:0000313" key="7">
    <source>
        <dbReference type="Proteomes" id="UP001196509"/>
    </source>
</evidence>
<dbReference type="InterPro" id="IPR006139">
    <property type="entry name" value="D-isomer_2_OHA_DH_cat_dom"/>
</dbReference>
<organism evidence="6 7">
    <name type="scientific">Flavimaribacter sediminis</name>
    <dbReference type="NCBI Taxonomy" id="2865987"/>
    <lineage>
        <taxon>Bacteria</taxon>
        <taxon>Pseudomonadati</taxon>
        <taxon>Pseudomonadota</taxon>
        <taxon>Alphaproteobacteria</taxon>
        <taxon>Hyphomicrobiales</taxon>
        <taxon>Rhizobiaceae</taxon>
        <taxon>Flavimaribacter</taxon>
    </lineage>
</organism>